<dbReference type="PANTHER" id="PTHR43969">
    <property type="entry name" value="GLUTATHIONE S TRANSFERASE D10, ISOFORM A-RELATED"/>
    <property type="match status" value="1"/>
</dbReference>
<evidence type="ECO:0000256" key="1">
    <source>
        <dbReference type="ARBA" id="ARBA00011738"/>
    </source>
</evidence>
<dbReference type="InterPro" id="IPR004045">
    <property type="entry name" value="Glutathione_S-Trfase_N"/>
</dbReference>
<dbReference type="SUPFAM" id="SSF52833">
    <property type="entry name" value="Thioredoxin-like"/>
    <property type="match status" value="1"/>
</dbReference>
<organism evidence="5">
    <name type="scientific">Amblyomma parvum</name>
    <name type="common">South American tick</name>
    <dbReference type="NCBI Taxonomy" id="251391"/>
    <lineage>
        <taxon>Eukaryota</taxon>
        <taxon>Metazoa</taxon>
        <taxon>Ecdysozoa</taxon>
        <taxon>Arthropoda</taxon>
        <taxon>Chelicerata</taxon>
        <taxon>Arachnida</taxon>
        <taxon>Acari</taxon>
        <taxon>Parasitiformes</taxon>
        <taxon>Ixodida</taxon>
        <taxon>Ixodoidea</taxon>
        <taxon>Ixodidae</taxon>
        <taxon>Amblyomminae</taxon>
        <taxon>Amblyomma</taxon>
    </lineage>
</organism>
<sequence>MPIVLYNLVGSPPCGFIRSLAKEIGVDLNVKNLDVTKKEHLSEDFLKINPFHKVPTIDDDGFIVYESNAIAYYLLRKYAPESELYPNCLRGRTRIDQVLAAASSYIHPHLGTFFRPRFFTHTKPTDEEVGTFEENVCKGLENLIGDKKFAVGDKITVADLCLIGHVTLCIECGYVDKAKFPKLVGYYERVKSELPYFDEVYAPNISAMKEILAKLK</sequence>
<keyword evidence="5" id="KW-0808">Transferase</keyword>
<dbReference type="Gene3D" id="1.20.1050.10">
    <property type="match status" value="1"/>
</dbReference>
<dbReference type="PROSITE" id="PS50405">
    <property type="entry name" value="GST_CTER"/>
    <property type="match status" value="1"/>
</dbReference>
<dbReference type="InterPro" id="IPR040079">
    <property type="entry name" value="Glutathione_S-Trfase"/>
</dbReference>
<dbReference type="SUPFAM" id="SSF47616">
    <property type="entry name" value="GST C-terminal domain-like"/>
    <property type="match status" value="1"/>
</dbReference>
<feature type="domain" description="GST C-terminal" evidence="4">
    <location>
        <begin position="88"/>
        <end position="215"/>
    </location>
</feature>
<dbReference type="AlphaFoldDB" id="A0A023FVE9"/>
<dbReference type="Gene3D" id="3.40.30.10">
    <property type="entry name" value="Glutaredoxin"/>
    <property type="match status" value="1"/>
</dbReference>
<accession>A0A023FVE9</accession>
<dbReference type="GO" id="GO:0006749">
    <property type="term" value="P:glutathione metabolic process"/>
    <property type="evidence" value="ECO:0007669"/>
    <property type="project" value="TreeGrafter"/>
</dbReference>
<dbReference type="InterPro" id="IPR036249">
    <property type="entry name" value="Thioredoxin-like_sf"/>
</dbReference>
<reference evidence="5" key="1">
    <citation type="submission" date="2014-03" db="EMBL/GenBank/DDBJ databases">
        <title>The sialotranscriptome of Amblyomma triste, Amblyomma parvum and Amblyomma cajennense ticks, uncovered by 454-based RNA-seq.</title>
        <authorList>
            <person name="Garcia G.R."/>
            <person name="Gardinassi L.G."/>
            <person name="Ribeiro J.M."/>
            <person name="Anatrielo E."/>
            <person name="Ferreira B.R."/>
            <person name="Moreira H.N."/>
            <person name="Mafra C."/>
            <person name="Olegario M.M."/>
            <person name="Szabo P.J."/>
            <person name="Miranda-Santos I.K."/>
            <person name="Maruyama S.R."/>
        </authorList>
    </citation>
    <scope>NUCLEOTIDE SEQUENCE</scope>
    <source>
        <strain evidence="5">Araguapaz</strain>
        <tissue evidence="5">Salivary glands</tissue>
    </source>
</reference>
<dbReference type="Pfam" id="PF02798">
    <property type="entry name" value="GST_N"/>
    <property type="match status" value="1"/>
</dbReference>
<evidence type="ECO:0000259" key="4">
    <source>
        <dbReference type="PROSITE" id="PS50405"/>
    </source>
</evidence>
<dbReference type="InterPro" id="IPR036282">
    <property type="entry name" value="Glutathione-S-Trfase_C_sf"/>
</dbReference>
<name>A0A023FVE9_AMBPA</name>
<evidence type="ECO:0000313" key="5">
    <source>
        <dbReference type="EMBL" id="JAC25439.1"/>
    </source>
</evidence>
<feature type="domain" description="GST N-terminal" evidence="3">
    <location>
        <begin position="1"/>
        <end position="82"/>
    </location>
</feature>
<dbReference type="EMBL" id="GBBL01001881">
    <property type="protein sequence ID" value="JAC25439.1"/>
    <property type="molecule type" value="mRNA"/>
</dbReference>
<dbReference type="SFLD" id="SFLDG00358">
    <property type="entry name" value="Main_(cytGST)"/>
    <property type="match status" value="1"/>
</dbReference>
<dbReference type="Pfam" id="PF00043">
    <property type="entry name" value="GST_C"/>
    <property type="match status" value="1"/>
</dbReference>
<comment type="similarity">
    <text evidence="2">Belongs to the GST superfamily.</text>
</comment>
<protein>
    <submittedName>
        <fullName evidence="5">Putative glutathione s-transferase</fullName>
    </submittedName>
</protein>
<dbReference type="PROSITE" id="PS50404">
    <property type="entry name" value="GST_NTER"/>
    <property type="match status" value="1"/>
</dbReference>
<evidence type="ECO:0000256" key="2">
    <source>
        <dbReference type="RuleBase" id="RU003494"/>
    </source>
</evidence>
<evidence type="ECO:0000259" key="3">
    <source>
        <dbReference type="PROSITE" id="PS50404"/>
    </source>
</evidence>
<dbReference type="InterPro" id="IPR010987">
    <property type="entry name" value="Glutathione-S-Trfase_C-like"/>
</dbReference>
<dbReference type="PANTHER" id="PTHR43969:SF9">
    <property type="entry name" value="GLUTATHIONE S TRANSFERASE D10, ISOFORM A-RELATED"/>
    <property type="match status" value="1"/>
</dbReference>
<comment type="subunit">
    <text evidence="1">Homodimer.</text>
</comment>
<proteinExistence type="evidence at transcript level"/>
<dbReference type="GO" id="GO:0004364">
    <property type="term" value="F:glutathione transferase activity"/>
    <property type="evidence" value="ECO:0007669"/>
    <property type="project" value="TreeGrafter"/>
</dbReference>
<dbReference type="SFLD" id="SFLDS00019">
    <property type="entry name" value="Glutathione_Transferase_(cytos"/>
    <property type="match status" value="1"/>
</dbReference>
<dbReference type="FunFam" id="3.40.30.10:FF:000034">
    <property type="entry name" value="glutathione S-transferase 1"/>
    <property type="match status" value="1"/>
</dbReference>
<dbReference type="InterPro" id="IPR004046">
    <property type="entry name" value="GST_C"/>
</dbReference>